<dbReference type="EMBL" id="SSMQ01000030">
    <property type="protein sequence ID" value="TKD03292.1"/>
    <property type="molecule type" value="Genomic_DNA"/>
</dbReference>
<dbReference type="Proteomes" id="UP000309215">
    <property type="component" value="Unassembled WGS sequence"/>
</dbReference>
<protein>
    <submittedName>
        <fullName evidence="1">Uncharacterized protein</fullName>
    </submittedName>
</protein>
<dbReference type="AlphaFoldDB" id="A0A4U1J7E6"/>
<reference evidence="1 2" key="1">
    <citation type="submission" date="2019-04" db="EMBL/GenBank/DDBJ databases">
        <authorList>
            <person name="Li Y."/>
            <person name="Wang J."/>
        </authorList>
    </citation>
    <scope>NUCLEOTIDE SEQUENCE [LARGE SCALE GENOMIC DNA]</scope>
    <source>
        <strain evidence="1 2">DSM 14668</strain>
    </source>
</reference>
<name>A0A4U1J7E6_9BACT</name>
<evidence type="ECO:0000313" key="1">
    <source>
        <dbReference type="EMBL" id="TKD03292.1"/>
    </source>
</evidence>
<accession>A0A4U1J7E6</accession>
<proteinExistence type="predicted"/>
<comment type="caution">
    <text evidence="1">The sequence shown here is derived from an EMBL/GenBank/DDBJ whole genome shotgun (WGS) entry which is preliminary data.</text>
</comment>
<organism evidence="1 2">
    <name type="scientific">Polyangium fumosum</name>
    <dbReference type="NCBI Taxonomy" id="889272"/>
    <lineage>
        <taxon>Bacteria</taxon>
        <taxon>Pseudomonadati</taxon>
        <taxon>Myxococcota</taxon>
        <taxon>Polyangia</taxon>
        <taxon>Polyangiales</taxon>
        <taxon>Polyangiaceae</taxon>
        <taxon>Polyangium</taxon>
    </lineage>
</organism>
<dbReference type="SUPFAM" id="SSF69322">
    <property type="entry name" value="Tricorn protease domain 2"/>
    <property type="match status" value="1"/>
</dbReference>
<dbReference type="OrthoDB" id="5489681at2"/>
<dbReference type="RefSeq" id="WP_136931876.1">
    <property type="nucleotide sequence ID" value="NZ_SSMQ01000030.1"/>
</dbReference>
<evidence type="ECO:0000313" key="2">
    <source>
        <dbReference type="Proteomes" id="UP000309215"/>
    </source>
</evidence>
<keyword evidence="2" id="KW-1185">Reference proteome</keyword>
<gene>
    <name evidence="1" type="ORF">E8A74_26535</name>
</gene>
<sequence>MSPEPVFRRPNAAGSLPRRVRFASAALVLVASGLVGASGCFALADGLPPPLDAFYYPTGLVVSPGGTALYVANSDVDLQYNGGTVFALDLVKLRADTGKLRQAIVDAAASSAGGDEAMRAACGTLGVGRNDNTTLYPGPCAPVALAPYQQGGKAVTIGAFASDAVIAVKPNPCADGRGARLFVPVRGDPSVTYFNITDDREINCDGAPLPASSPCGATICLDCGVTTAGGRCARDFLVGRDPSDSQRGLTLPVEPFGIAVDDRSESIVVVHQTEQTASLVVNRWESEPVLEHYLTNLPPGPTDVASFPIPRFIEENRETVDYTPAFGVSFRSTAVFDVLRYNDDGGSSPARPFVTRNASVRIGTTASSTDSRGIAVDGSKRRACEEMCPTGAVRNGCLRACAEDNPLGIYMANRAPAALVIGQVETRFTEREGPNGPEVTGAFEEVTFHDSVPLAFGASRVKMGQIIGKDGLPAWRVFAVTYDSGIVFSYDPASRRVDNVIKTGRGPHALAFDTERVRDEAGNLVLDAEGKPIWYSTMYVAQFTDSYVGVVDLDMRNQATFGALYMTLGQPVPPKESQ</sequence>